<sequence length="620" mass="66688">MKRIAQFYGLIVALAVTSPVIAELRNVPGQYATVAAAVEAAQPGDVVEIAAGDYDISNVRITQDRITIQGAGRSSTILWVPSDQTGFLVLASGIIVRDLRFESRNTTEAKYGLVTVYASGELELSRIETVGGRNGLHVSGGSLWVTSSRLSASQKSNIIVTDGGKAWVERSELAESTESAGIDIWMSGSSAQVTDSVIHNHNQSGVSLSEGGSARIFQTTIANNGYHGASVQEENSRLDIESSIVTGNRHVGIWTFTGAHATVTNTAITANGSWGISRTENSGDITGTMDVNHSLLWDNRRGDTEDFILSSSNVQADPKFLAPDNYIFALLPDSPAKGAGRDGKDIGLYPEGYATAFVLPQQVDQAKTPGVVRRQPAPSRPRGRKLALVIGIEQYSVANIPKLKYARDDADDVARFLTSKGYSVTKLVDATATLPRIRTELTKLANAPPQDQIVFFFSGHGSDESDPLGRGRGYLLPVGADADQLPATALPLAELQAVVDNTSVERMAVLLDACFSGGQKSVRTGRQGIKTPGEKDLTGGLVFGPGKVSLFSSRDNEPSYEAAEYENGYFTYHLIKAWEEGYQEADAVYQKIFEGVTQDTDNAQHPRRDYDRTEGVTAVY</sequence>
<dbReference type="InterPro" id="IPR001309">
    <property type="entry name" value="Pept_C14_p20"/>
</dbReference>
<feature type="compositionally biased region" description="Basic and acidic residues" evidence="1">
    <location>
        <begin position="602"/>
        <end position="614"/>
    </location>
</feature>
<dbReference type="Pfam" id="PF00656">
    <property type="entry name" value="Peptidase_C14"/>
    <property type="match status" value="1"/>
</dbReference>
<feature type="domain" description="Caspase family p20" evidence="2">
    <location>
        <begin position="383"/>
        <end position="464"/>
    </location>
</feature>
<dbReference type="InterPro" id="IPR012334">
    <property type="entry name" value="Pectin_lyas_fold"/>
</dbReference>
<name>A0A7D9D166_9GAMM</name>
<dbReference type="PANTHER" id="PTHR22576">
    <property type="entry name" value="MUCOSA ASSOCIATED LYMPHOID TISSUE LYMPHOMA TRANSLOCATION PROTEIN 1/PARACASPASE"/>
    <property type="match status" value="1"/>
</dbReference>
<dbReference type="SUPFAM" id="SSF52129">
    <property type="entry name" value="Caspase-like"/>
    <property type="match status" value="1"/>
</dbReference>
<dbReference type="GO" id="GO:0006508">
    <property type="term" value="P:proteolysis"/>
    <property type="evidence" value="ECO:0007669"/>
    <property type="project" value="InterPro"/>
</dbReference>
<gene>
    <name evidence="3" type="ORF">JTBB02_V1_60001</name>
</gene>
<dbReference type="Gene3D" id="3.40.50.1460">
    <property type="match status" value="1"/>
</dbReference>
<dbReference type="InterPro" id="IPR039448">
    <property type="entry name" value="Beta_helix"/>
</dbReference>
<organism evidence="3">
    <name type="scientific">uncultured Woeseiaceae bacterium</name>
    <dbReference type="NCBI Taxonomy" id="1983305"/>
    <lineage>
        <taxon>Bacteria</taxon>
        <taxon>Pseudomonadati</taxon>
        <taxon>Pseudomonadota</taxon>
        <taxon>Gammaproteobacteria</taxon>
        <taxon>Woeseiales</taxon>
        <taxon>Woeseiaceae</taxon>
        <taxon>environmental samples</taxon>
    </lineage>
</organism>
<dbReference type="PROSITE" id="PS50208">
    <property type="entry name" value="CASPASE_P20"/>
    <property type="match status" value="1"/>
</dbReference>
<dbReference type="SUPFAM" id="SSF51126">
    <property type="entry name" value="Pectin lyase-like"/>
    <property type="match status" value="1"/>
</dbReference>
<evidence type="ECO:0000256" key="1">
    <source>
        <dbReference type="SAM" id="MobiDB-lite"/>
    </source>
</evidence>
<dbReference type="Pfam" id="PF13229">
    <property type="entry name" value="Beta_helix"/>
    <property type="match status" value="1"/>
</dbReference>
<dbReference type="EMBL" id="LR633966">
    <property type="protein sequence ID" value="VUX54958.1"/>
    <property type="molecule type" value="Genomic_DNA"/>
</dbReference>
<evidence type="ECO:0000313" key="3">
    <source>
        <dbReference type="EMBL" id="VUX54958.1"/>
    </source>
</evidence>
<evidence type="ECO:0000259" key="2">
    <source>
        <dbReference type="PROSITE" id="PS50208"/>
    </source>
</evidence>
<dbReference type="InterPro" id="IPR011050">
    <property type="entry name" value="Pectin_lyase_fold/virulence"/>
</dbReference>
<dbReference type="InterPro" id="IPR029030">
    <property type="entry name" value="Caspase-like_dom_sf"/>
</dbReference>
<reference evidence="3" key="1">
    <citation type="submission" date="2019-07" db="EMBL/GenBank/DDBJ databases">
        <authorList>
            <person name="Weber M."/>
            <person name="Kostadinov I."/>
            <person name="Kostadinov D I."/>
        </authorList>
    </citation>
    <scope>NUCLEOTIDE SEQUENCE</scope>
    <source>
        <strain evidence="3">Gfbio:sag-sample-b02:053724c1-46a9-4a36-b237-ea2bf867836b</strain>
    </source>
</reference>
<feature type="region of interest" description="Disordered" evidence="1">
    <location>
        <begin position="599"/>
        <end position="620"/>
    </location>
</feature>
<dbReference type="PANTHER" id="PTHR22576:SF37">
    <property type="entry name" value="MUCOSA-ASSOCIATED LYMPHOID TISSUE LYMPHOMA TRANSLOCATION PROTEIN 1"/>
    <property type="match status" value="1"/>
</dbReference>
<dbReference type="InterPro" id="IPR052039">
    <property type="entry name" value="Caspase-related_regulators"/>
</dbReference>
<dbReference type="AlphaFoldDB" id="A0A7D9D166"/>
<dbReference type="GO" id="GO:0004197">
    <property type="term" value="F:cysteine-type endopeptidase activity"/>
    <property type="evidence" value="ECO:0007669"/>
    <property type="project" value="InterPro"/>
</dbReference>
<protein>
    <recommendedName>
        <fullName evidence="2">Caspase family p20 domain-containing protein</fullName>
    </recommendedName>
</protein>
<dbReference type="Gene3D" id="2.160.20.10">
    <property type="entry name" value="Single-stranded right-handed beta-helix, Pectin lyase-like"/>
    <property type="match status" value="1"/>
</dbReference>
<proteinExistence type="predicted"/>
<dbReference type="InterPro" id="IPR011600">
    <property type="entry name" value="Pept_C14_caspase"/>
</dbReference>
<accession>A0A7D9D166</accession>